<gene>
    <name evidence="1" type="ORF">KC01_LOCUS21590</name>
</gene>
<dbReference type="EMBL" id="OZ035824">
    <property type="protein sequence ID" value="CAL1592329.1"/>
    <property type="molecule type" value="Genomic_DNA"/>
</dbReference>
<evidence type="ECO:0000313" key="1">
    <source>
        <dbReference type="EMBL" id="CAL1592329.1"/>
    </source>
</evidence>
<sequence length="237" mass="26945">MEVQDCVVGLYQTVGRPLGDPFSTQDVSQLFGKVFHEPSNAEEVHAAITKISNGDSGWTCAGQNVLDVLREMEYQRVQNEKLYWECQLLNAVSNHQTQHVRNTRLTSDPFSLHHSYQKTSMRKLRKAHRQSWARLVEEGLASLLPARSPGCPVRSLSWGLVSLSELLLLVEVKYDVVNSLLYTEMLKEDYSADVWESLSPWEQREAEEGLAERAEQALESHDPLHLAQLPGALRTYR</sequence>
<organism evidence="1 2">
    <name type="scientific">Knipowitschia caucasica</name>
    <name type="common">Caucasian dwarf goby</name>
    <name type="synonym">Pomatoschistus caucasicus</name>
    <dbReference type="NCBI Taxonomy" id="637954"/>
    <lineage>
        <taxon>Eukaryota</taxon>
        <taxon>Metazoa</taxon>
        <taxon>Chordata</taxon>
        <taxon>Craniata</taxon>
        <taxon>Vertebrata</taxon>
        <taxon>Euteleostomi</taxon>
        <taxon>Actinopterygii</taxon>
        <taxon>Neopterygii</taxon>
        <taxon>Teleostei</taxon>
        <taxon>Neoteleostei</taxon>
        <taxon>Acanthomorphata</taxon>
        <taxon>Gobiaria</taxon>
        <taxon>Gobiiformes</taxon>
        <taxon>Gobioidei</taxon>
        <taxon>Gobiidae</taxon>
        <taxon>Gobiinae</taxon>
        <taxon>Knipowitschia</taxon>
    </lineage>
</organism>
<protein>
    <submittedName>
        <fullName evidence="1">Uncharacterized protein</fullName>
    </submittedName>
</protein>
<name>A0AAV2KY95_KNICA</name>
<dbReference type="AlphaFoldDB" id="A0AAV2KY95"/>
<evidence type="ECO:0000313" key="2">
    <source>
        <dbReference type="Proteomes" id="UP001497482"/>
    </source>
</evidence>
<keyword evidence="2" id="KW-1185">Reference proteome</keyword>
<proteinExistence type="predicted"/>
<accession>A0AAV2KY95</accession>
<reference evidence="1 2" key="1">
    <citation type="submission" date="2024-04" db="EMBL/GenBank/DDBJ databases">
        <authorList>
            <person name="Waldvogel A.-M."/>
            <person name="Schoenle A."/>
        </authorList>
    </citation>
    <scope>NUCLEOTIDE SEQUENCE [LARGE SCALE GENOMIC DNA]</scope>
</reference>
<dbReference type="Proteomes" id="UP001497482">
    <property type="component" value="Chromosome 2"/>
</dbReference>